<dbReference type="Proteomes" id="UP000030185">
    <property type="component" value="Unassembled WGS sequence"/>
</dbReference>
<evidence type="ECO:0000313" key="3">
    <source>
        <dbReference type="EMBL" id="GAL86959.1"/>
    </source>
</evidence>
<feature type="domain" description="Outer membrane lipoprotein BamD-like" evidence="2">
    <location>
        <begin position="27"/>
        <end position="175"/>
    </location>
</feature>
<evidence type="ECO:0000259" key="2">
    <source>
        <dbReference type="Pfam" id="PF13525"/>
    </source>
</evidence>
<comment type="caution">
    <text evidence="3">The sequence shown here is derived from an EMBL/GenBank/DDBJ whole genome shotgun (WGS) entry which is preliminary data.</text>
</comment>
<reference evidence="3 4" key="1">
    <citation type="submission" date="2014-09" db="EMBL/GenBank/DDBJ databases">
        <title>Sporocytophaga myxococcoides PG-01 genome sequencing.</title>
        <authorList>
            <person name="Liu L."/>
            <person name="Gao P.J."/>
            <person name="Chen G.J."/>
            <person name="Wang L.S."/>
        </authorList>
    </citation>
    <scope>NUCLEOTIDE SEQUENCE [LARGE SCALE GENOMIC DNA]</scope>
    <source>
        <strain evidence="3 4">PG-01</strain>
    </source>
</reference>
<name>A0A098LKE9_9BACT</name>
<dbReference type="eggNOG" id="COG4105">
    <property type="taxonomic scope" value="Bacteria"/>
</dbReference>
<dbReference type="Pfam" id="PF13525">
    <property type="entry name" value="YfiO"/>
    <property type="match status" value="1"/>
</dbReference>
<evidence type="ECO:0000256" key="1">
    <source>
        <dbReference type="ARBA" id="ARBA00022729"/>
    </source>
</evidence>
<dbReference type="Gene3D" id="1.25.40.10">
    <property type="entry name" value="Tetratricopeptide repeat domain"/>
    <property type="match status" value="1"/>
</dbReference>
<accession>A0A098LKE9</accession>
<evidence type="ECO:0000313" key="4">
    <source>
        <dbReference type="Proteomes" id="UP000030185"/>
    </source>
</evidence>
<protein>
    <submittedName>
        <fullName evidence="3">TPR repeat-containing protein</fullName>
    </submittedName>
</protein>
<dbReference type="Pfam" id="PF13174">
    <property type="entry name" value="TPR_6"/>
    <property type="match status" value="1"/>
</dbReference>
<gene>
    <name evidence="3" type="ORF">MYP_4189</name>
</gene>
<keyword evidence="4" id="KW-1185">Reference proteome</keyword>
<dbReference type="AlphaFoldDB" id="A0A098LKE9"/>
<organism evidence="3 4">
    <name type="scientific">Sporocytophaga myxococcoides</name>
    <dbReference type="NCBI Taxonomy" id="153721"/>
    <lineage>
        <taxon>Bacteria</taxon>
        <taxon>Pseudomonadati</taxon>
        <taxon>Bacteroidota</taxon>
        <taxon>Cytophagia</taxon>
        <taxon>Cytophagales</taxon>
        <taxon>Cytophagaceae</taxon>
        <taxon>Sporocytophaga</taxon>
    </lineage>
</organism>
<dbReference type="InterPro" id="IPR039565">
    <property type="entry name" value="BamD-like"/>
</dbReference>
<dbReference type="InterPro" id="IPR019734">
    <property type="entry name" value="TPR_rpt"/>
</dbReference>
<dbReference type="EMBL" id="BBLT01000010">
    <property type="protein sequence ID" value="GAL86959.1"/>
    <property type="molecule type" value="Genomic_DNA"/>
</dbReference>
<dbReference type="STRING" id="153721.MYP_4189"/>
<proteinExistence type="predicted"/>
<sequence>MGFLILLSSCGEFQRVQKSSDVNKKLEAAMKYYEKKDNYKANVLLEEIMPLLKGRPEAEKAQFIFANTYFNDKQYIMSSYYFKDLYETYPRSEYAEQSMYMHVKSLYMDSPSHKLDQGNTDEALQAIQMFGVRYPQSSHMEEINRMTDELNAKTEYKAFENARLYYKIGIYKSAVVSLGTFLDRYPSGKFSEEATFIQFQAQYYLAKNSVLRLQKERYNTALEYYYGFIDKYPDSKFKKDAEELYDRITERLKNFQS</sequence>
<keyword evidence="1" id="KW-0732">Signal</keyword>
<dbReference type="InterPro" id="IPR011990">
    <property type="entry name" value="TPR-like_helical_dom_sf"/>
</dbReference>